<dbReference type="EMBL" id="JAPWTJ010001058">
    <property type="protein sequence ID" value="KAJ8974062.1"/>
    <property type="molecule type" value="Genomic_DNA"/>
</dbReference>
<evidence type="ECO:0000313" key="2">
    <source>
        <dbReference type="EMBL" id="KAJ8974062.1"/>
    </source>
</evidence>
<keyword evidence="3" id="KW-1185">Reference proteome</keyword>
<feature type="domain" description="Transposable element P transposase-like C-terminal" evidence="1">
    <location>
        <begin position="7"/>
        <end position="94"/>
    </location>
</feature>
<dbReference type="Pfam" id="PF12596">
    <property type="entry name" value="Tnp_P_element_C"/>
    <property type="match status" value="1"/>
</dbReference>
<dbReference type="Proteomes" id="UP001162164">
    <property type="component" value="Unassembled WGS sequence"/>
</dbReference>
<accession>A0ABQ9J9C7</accession>
<organism evidence="2 3">
    <name type="scientific">Molorchus minor</name>
    <dbReference type="NCBI Taxonomy" id="1323400"/>
    <lineage>
        <taxon>Eukaryota</taxon>
        <taxon>Metazoa</taxon>
        <taxon>Ecdysozoa</taxon>
        <taxon>Arthropoda</taxon>
        <taxon>Hexapoda</taxon>
        <taxon>Insecta</taxon>
        <taxon>Pterygota</taxon>
        <taxon>Neoptera</taxon>
        <taxon>Endopterygota</taxon>
        <taxon>Coleoptera</taxon>
        <taxon>Polyphaga</taxon>
        <taxon>Cucujiformia</taxon>
        <taxon>Chrysomeloidea</taxon>
        <taxon>Cerambycidae</taxon>
        <taxon>Lamiinae</taxon>
        <taxon>Monochamini</taxon>
        <taxon>Molorchus</taxon>
    </lineage>
</organism>
<dbReference type="InterPro" id="IPR022242">
    <property type="entry name" value="TNP-like_C"/>
</dbReference>
<gene>
    <name evidence="2" type="ORF">NQ317_016199</name>
</gene>
<proteinExistence type="predicted"/>
<reference evidence="2" key="1">
    <citation type="journal article" date="2023" name="Insect Mol. Biol.">
        <title>Genome sequencing provides insights into the evolution of gene families encoding plant cell wall-degrading enzymes in longhorned beetles.</title>
        <authorList>
            <person name="Shin N.R."/>
            <person name="Okamura Y."/>
            <person name="Kirsch R."/>
            <person name="Pauchet Y."/>
        </authorList>
    </citation>
    <scope>NUCLEOTIDE SEQUENCE</scope>
    <source>
        <strain evidence="2">MMC_N1</strain>
    </source>
</reference>
<name>A0ABQ9J9C7_9CUCU</name>
<comment type="caution">
    <text evidence="2">The sequence shown here is derived from an EMBL/GenBank/DDBJ whole genome shotgun (WGS) entry which is preliminary data.</text>
</comment>
<sequence>MILSGKTLTISKMANTVDTSDDTEFVSATVFKKARLKKASSDTESSISSCSSHIIQPHTPVEIYSESDGLRYLAGYVAKKLLPKHPNLGDPTKEIPNGTIPSWLQYLSFGGLIEPNEQFLEIQPSLKRKLMASDTKTMTSHHHTQANEVEFDRAVLHHDPRAL</sequence>
<evidence type="ECO:0000313" key="3">
    <source>
        <dbReference type="Proteomes" id="UP001162164"/>
    </source>
</evidence>
<evidence type="ECO:0000259" key="1">
    <source>
        <dbReference type="Pfam" id="PF12596"/>
    </source>
</evidence>
<protein>
    <recommendedName>
        <fullName evidence="1">Transposable element P transposase-like C-terminal domain-containing protein</fullName>
    </recommendedName>
</protein>